<evidence type="ECO:0000313" key="6">
    <source>
        <dbReference type="Proteomes" id="UP000824150"/>
    </source>
</evidence>
<proteinExistence type="predicted"/>
<comment type="caution">
    <text evidence="5">The sequence shown here is derived from an EMBL/GenBank/DDBJ whole genome shotgun (WGS) entry which is preliminary data.</text>
</comment>
<dbReference type="PROSITE" id="PS00041">
    <property type="entry name" value="HTH_ARAC_FAMILY_1"/>
    <property type="match status" value="1"/>
</dbReference>
<sequence>MFTNRTPMPTDPAIVRRLDMLCARVLARLPQPASRASTTIDQMSYSHIVQETTARVNCFYEPCIVCVLQGNKKSLVGDREFDYGRGASLYVAVDMPSSYYIYNVSKEHPFLTISFDINNEIISHILNELLAATPNLPTTSGDYGLSVDVMSPHLLDVLLQLTALESTDDANAKRILAPALLTQLYYYLITSQHGPYIRNFFNKGSSRAAIYRVINHLKRHFTEEEDIEGLAQNIAYMQPSTFFKHFKHVTGLSPLQYKKRLRLIEAKKLIEIEHLPVSQSAYKVGYDSLSQFSRDFKRLFEISPSDLGKHALIV</sequence>
<dbReference type="GO" id="GO:0003700">
    <property type="term" value="F:DNA-binding transcription factor activity"/>
    <property type="evidence" value="ECO:0007669"/>
    <property type="project" value="InterPro"/>
</dbReference>
<dbReference type="SUPFAM" id="SSF46689">
    <property type="entry name" value="Homeodomain-like"/>
    <property type="match status" value="2"/>
</dbReference>
<keyword evidence="2" id="KW-0238">DNA-binding</keyword>
<reference evidence="5" key="2">
    <citation type="submission" date="2021-04" db="EMBL/GenBank/DDBJ databases">
        <authorList>
            <person name="Gilroy R."/>
        </authorList>
    </citation>
    <scope>NUCLEOTIDE SEQUENCE</scope>
    <source>
        <strain evidence="5">687</strain>
    </source>
</reference>
<evidence type="ECO:0000259" key="4">
    <source>
        <dbReference type="PROSITE" id="PS01124"/>
    </source>
</evidence>
<keyword evidence="1" id="KW-0805">Transcription regulation</keyword>
<dbReference type="PANTHER" id="PTHR43436:SF1">
    <property type="entry name" value="TRANSCRIPTIONAL REGULATORY PROTEIN"/>
    <property type="match status" value="1"/>
</dbReference>
<dbReference type="InterPro" id="IPR009057">
    <property type="entry name" value="Homeodomain-like_sf"/>
</dbReference>
<organism evidence="5 6">
    <name type="scientific">Candidatus Anaerobiospirillum merdipullorum</name>
    <dbReference type="NCBI Taxonomy" id="2838450"/>
    <lineage>
        <taxon>Bacteria</taxon>
        <taxon>Pseudomonadati</taxon>
        <taxon>Pseudomonadota</taxon>
        <taxon>Gammaproteobacteria</taxon>
        <taxon>Aeromonadales</taxon>
        <taxon>Succinivibrionaceae</taxon>
        <taxon>Anaerobiospirillum</taxon>
    </lineage>
</organism>
<dbReference type="SMART" id="SM00342">
    <property type="entry name" value="HTH_ARAC"/>
    <property type="match status" value="1"/>
</dbReference>
<dbReference type="InterPro" id="IPR018060">
    <property type="entry name" value="HTH_AraC"/>
</dbReference>
<evidence type="ECO:0000256" key="3">
    <source>
        <dbReference type="ARBA" id="ARBA00023163"/>
    </source>
</evidence>
<dbReference type="Pfam" id="PF12833">
    <property type="entry name" value="HTH_18"/>
    <property type="match status" value="1"/>
</dbReference>
<dbReference type="GO" id="GO:0043565">
    <property type="term" value="F:sequence-specific DNA binding"/>
    <property type="evidence" value="ECO:0007669"/>
    <property type="project" value="InterPro"/>
</dbReference>
<keyword evidence="3" id="KW-0804">Transcription</keyword>
<gene>
    <name evidence="5" type="ORF">IAA31_07735</name>
</gene>
<dbReference type="Pfam" id="PF06719">
    <property type="entry name" value="AraC_N"/>
    <property type="match status" value="1"/>
</dbReference>
<name>A0A9E2NUF9_9GAMM</name>
<evidence type="ECO:0000256" key="1">
    <source>
        <dbReference type="ARBA" id="ARBA00023015"/>
    </source>
</evidence>
<dbReference type="PROSITE" id="PS01124">
    <property type="entry name" value="HTH_ARAC_FAMILY_2"/>
    <property type="match status" value="1"/>
</dbReference>
<evidence type="ECO:0000256" key="2">
    <source>
        <dbReference type="ARBA" id="ARBA00023125"/>
    </source>
</evidence>
<reference evidence="5" key="1">
    <citation type="journal article" date="2021" name="PeerJ">
        <title>Extensive microbial diversity within the chicken gut microbiome revealed by metagenomics and culture.</title>
        <authorList>
            <person name="Gilroy R."/>
            <person name="Ravi A."/>
            <person name="Getino M."/>
            <person name="Pursley I."/>
            <person name="Horton D.L."/>
            <person name="Alikhan N.F."/>
            <person name="Baker D."/>
            <person name="Gharbi K."/>
            <person name="Hall N."/>
            <person name="Watson M."/>
            <person name="Adriaenssens E.M."/>
            <person name="Foster-Nyarko E."/>
            <person name="Jarju S."/>
            <person name="Secka A."/>
            <person name="Antonio M."/>
            <person name="Oren A."/>
            <person name="Chaudhuri R.R."/>
            <person name="La Ragione R."/>
            <person name="Hildebrand F."/>
            <person name="Pallen M.J."/>
        </authorList>
    </citation>
    <scope>NUCLEOTIDE SEQUENCE</scope>
    <source>
        <strain evidence="5">687</strain>
    </source>
</reference>
<evidence type="ECO:0000313" key="5">
    <source>
        <dbReference type="EMBL" id="MBU3827359.1"/>
    </source>
</evidence>
<dbReference type="Proteomes" id="UP000824150">
    <property type="component" value="Unassembled WGS sequence"/>
</dbReference>
<dbReference type="PANTHER" id="PTHR43436">
    <property type="entry name" value="ARAC-FAMILY TRANSCRIPTIONAL REGULATOR"/>
    <property type="match status" value="1"/>
</dbReference>
<accession>A0A9E2NUF9</accession>
<protein>
    <submittedName>
        <fullName evidence="5">AraC family transcriptional regulator</fullName>
    </submittedName>
</protein>
<dbReference type="AlphaFoldDB" id="A0A9E2NUF9"/>
<dbReference type="InterPro" id="IPR018062">
    <property type="entry name" value="HTH_AraC-typ_CS"/>
</dbReference>
<dbReference type="InterPro" id="IPR009594">
    <property type="entry name" value="Tscrpt_reg_HTH_AraC_N"/>
</dbReference>
<dbReference type="Gene3D" id="1.10.10.60">
    <property type="entry name" value="Homeodomain-like"/>
    <property type="match status" value="2"/>
</dbReference>
<feature type="domain" description="HTH araC/xylS-type" evidence="4">
    <location>
        <begin position="211"/>
        <end position="310"/>
    </location>
</feature>
<dbReference type="EMBL" id="JAHLFG010000085">
    <property type="protein sequence ID" value="MBU3827359.1"/>
    <property type="molecule type" value="Genomic_DNA"/>
</dbReference>